<dbReference type="AlphaFoldDB" id="W7IDU1"/>
<dbReference type="Gene3D" id="2.60.40.200">
    <property type="entry name" value="Superoxide dismutase, copper/zinc binding domain"/>
    <property type="match status" value="1"/>
</dbReference>
<protein>
    <submittedName>
        <fullName evidence="2">Uncharacterized protein</fullName>
    </submittedName>
</protein>
<dbReference type="InterPro" id="IPR036423">
    <property type="entry name" value="SOD-like_Cu/Zn_dom_sf"/>
</dbReference>
<dbReference type="Proteomes" id="UP000019277">
    <property type="component" value="Unassembled WGS sequence"/>
</dbReference>
<dbReference type="GO" id="GO:0046872">
    <property type="term" value="F:metal ion binding"/>
    <property type="evidence" value="ECO:0007669"/>
    <property type="project" value="InterPro"/>
</dbReference>
<evidence type="ECO:0000256" key="1">
    <source>
        <dbReference type="ARBA" id="ARBA00010457"/>
    </source>
</evidence>
<dbReference type="STRING" id="909613.UO65_5659"/>
<comment type="similarity">
    <text evidence="1">Belongs to the Cu-Zn superoxide dismutase family.</text>
</comment>
<accession>W7IDU1</accession>
<comment type="caution">
    <text evidence="2">The sequence shown here is derived from an EMBL/GenBank/DDBJ whole genome shotgun (WGS) entry which is preliminary data.</text>
</comment>
<reference evidence="2 3" key="1">
    <citation type="journal article" date="2014" name="Genome Announc.">
        <title>Draft Genome Sequence of the Antitrypanosomally Active Sponge-Associated Bacterium Actinokineospora sp. Strain EG49.</title>
        <authorList>
            <person name="Harjes J."/>
            <person name="Ryu T."/>
            <person name="Abdelmohsen U.R."/>
            <person name="Moitinho-Silva L."/>
            <person name="Horn H."/>
            <person name="Ravasi T."/>
            <person name="Hentschel U."/>
        </authorList>
    </citation>
    <scope>NUCLEOTIDE SEQUENCE [LARGE SCALE GENOMIC DNA]</scope>
    <source>
        <strain evidence="2 3">EG49</strain>
    </source>
</reference>
<keyword evidence="3" id="KW-1185">Reference proteome</keyword>
<evidence type="ECO:0000313" key="2">
    <source>
        <dbReference type="EMBL" id="EWC59050.1"/>
    </source>
</evidence>
<dbReference type="PATRIC" id="fig|909613.9.peg.5658"/>
<dbReference type="eggNOG" id="COG2032">
    <property type="taxonomic scope" value="Bacteria"/>
</dbReference>
<dbReference type="EMBL" id="AYXG01000221">
    <property type="protein sequence ID" value="EWC59050.1"/>
    <property type="molecule type" value="Genomic_DNA"/>
</dbReference>
<organism evidence="2 3">
    <name type="scientific">Actinokineospora spheciospongiae</name>
    <dbReference type="NCBI Taxonomy" id="909613"/>
    <lineage>
        <taxon>Bacteria</taxon>
        <taxon>Bacillati</taxon>
        <taxon>Actinomycetota</taxon>
        <taxon>Actinomycetes</taxon>
        <taxon>Pseudonocardiales</taxon>
        <taxon>Pseudonocardiaceae</taxon>
        <taxon>Actinokineospora</taxon>
    </lineage>
</organism>
<dbReference type="GO" id="GO:0006801">
    <property type="term" value="P:superoxide metabolic process"/>
    <property type="evidence" value="ECO:0007669"/>
    <property type="project" value="InterPro"/>
</dbReference>
<sequence length="190" mass="19649">MSGWEGRRGGIVPHMHVVGALFLLLLSPAAQFSPTGPLYTYDAAAVPAGASAIAVPIEAGGPLDAVPVESGRRTVVLLRVRGLLPAHHYGAHVHTGNCGADPAAAGPHTQNRADPVQPSVDPAYANPENEVWLDFTTDVGGNAITSAEVDWSLSSRLANSVVLHAQHTHTEPGQAGTAGARLACLPLTRQ</sequence>
<gene>
    <name evidence="2" type="ORF">UO65_5659</name>
</gene>
<name>W7IDU1_9PSEU</name>
<dbReference type="SUPFAM" id="SSF49329">
    <property type="entry name" value="Cu,Zn superoxide dismutase-like"/>
    <property type="match status" value="1"/>
</dbReference>
<evidence type="ECO:0000313" key="3">
    <source>
        <dbReference type="Proteomes" id="UP000019277"/>
    </source>
</evidence>
<proteinExistence type="inferred from homology"/>